<dbReference type="Proteomes" id="UP000003423">
    <property type="component" value="Unassembled WGS sequence"/>
</dbReference>
<dbReference type="AlphaFoldDB" id="I3CZZ2"/>
<gene>
    <name evidence="1" type="ORF">BD31_I0800</name>
</gene>
<evidence type="ECO:0000313" key="2">
    <source>
        <dbReference type="Proteomes" id="UP000003423"/>
    </source>
</evidence>
<accession>I3CZZ2</accession>
<evidence type="ECO:0000313" key="1">
    <source>
        <dbReference type="EMBL" id="EIJ65035.1"/>
    </source>
</evidence>
<dbReference type="EMBL" id="AEXL02000161">
    <property type="protein sequence ID" value="EIJ65035.1"/>
    <property type="molecule type" value="Genomic_DNA"/>
</dbReference>
<dbReference type="PATRIC" id="fig|859350.6.peg.1936"/>
<sequence length="55" mass="5992">MAKDEIGGRPVTITKEDGKIKVVFHPAASGAKHPDARMFQITLGKADLEKLKKAF</sequence>
<dbReference type="RefSeq" id="WP_008301634.1">
    <property type="nucleotide sequence ID" value="NZ_AEXL02000161.1"/>
</dbReference>
<keyword evidence="2" id="KW-1185">Reference proteome</keyword>
<name>I3CZZ2_9ARCH</name>
<protein>
    <submittedName>
        <fullName evidence="1">Uncharacterized protein</fullName>
    </submittedName>
</protein>
<dbReference type="OrthoDB" id="378416at2157"/>
<proteinExistence type="predicted"/>
<comment type="caution">
    <text evidence="1">The sequence shown here is derived from an EMBL/GenBank/DDBJ whole genome shotgun (WGS) entry which is preliminary data.</text>
</comment>
<reference evidence="1 2" key="1">
    <citation type="journal article" date="2012" name="J. Bacteriol.">
        <title>Genome sequence of "Candidatus Nitrosopumilus salaria" BD31, an ammonia-oxidizing archaeon from the San Francisco Bay estuary.</title>
        <authorList>
            <person name="Mosier A.C."/>
            <person name="Allen E.E."/>
            <person name="Kim M."/>
            <person name="Ferriera S."/>
            <person name="Francis C.A."/>
        </authorList>
    </citation>
    <scope>NUCLEOTIDE SEQUENCE [LARGE SCALE GENOMIC DNA]</scope>
    <source>
        <strain evidence="1 2">BD31</strain>
    </source>
</reference>
<organism evidence="1 2">
    <name type="scientific">Candidatus Nitrosopumilus salarius BD31</name>
    <dbReference type="NCBI Taxonomy" id="859350"/>
    <lineage>
        <taxon>Archaea</taxon>
        <taxon>Nitrososphaerota</taxon>
        <taxon>Nitrososphaeria</taxon>
        <taxon>Nitrosopumilales</taxon>
        <taxon>Nitrosopumilaceae</taxon>
        <taxon>Nitrosopumilus</taxon>
    </lineage>
</organism>